<keyword evidence="8" id="KW-1185">Reference proteome</keyword>
<dbReference type="PANTHER" id="PTHR36766">
    <property type="entry name" value="PLANT BROAD-SPECTRUM MILDEW RESISTANCE PROTEIN RPW8"/>
    <property type="match status" value="1"/>
</dbReference>
<dbReference type="InterPro" id="IPR032675">
    <property type="entry name" value="LRR_dom_sf"/>
</dbReference>
<dbReference type="SUPFAM" id="SSF52540">
    <property type="entry name" value="P-loop containing nucleoside triphosphate hydrolases"/>
    <property type="match status" value="1"/>
</dbReference>
<keyword evidence="4" id="KW-0732">Signal</keyword>
<proteinExistence type="predicted"/>
<reference evidence="7" key="2">
    <citation type="submission" date="2020-08" db="EMBL/GenBank/DDBJ databases">
        <title>Plant Genome Project.</title>
        <authorList>
            <person name="Zhang R.-G."/>
        </authorList>
    </citation>
    <scope>NUCLEOTIDE SEQUENCE</scope>
    <source>
        <strain evidence="7">Huo1</strain>
        <tissue evidence="7">Leaf</tissue>
    </source>
</reference>
<feature type="domain" description="NB-ARC" evidence="5">
    <location>
        <begin position="76"/>
        <end position="180"/>
    </location>
</feature>
<evidence type="ECO:0000313" key="8">
    <source>
        <dbReference type="Proteomes" id="UP000298416"/>
    </source>
</evidence>
<evidence type="ECO:0000256" key="4">
    <source>
        <dbReference type="SAM" id="SignalP"/>
    </source>
</evidence>
<dbReference type="GO" id="GO:0043531">
    <property type="term" value="F:ADP binding"/>
    <property type="evidence" value="ECO:0007669"/>
    <property type="project" value="InterPro"/>
</dbReference>
<protein>
    <recommendedName>
        <fullName evidence="9">NB-ARC domain-containing protein</fullName>
    </recommendedName>
</protein>
<dbReference type="InterPro" id="IPR058922">
    <property type="entry name" value="WHD_DRP"/>
</dbReference>
<feature type="chain" id="PRO_5036461115" description="NB-ARC domain-containing protein" evidence="4">
    <location>
        <begin position="17"/>
        <end position="619"/>
    </location>
</feature>
<evidence type="ECO:0000256" key="1">
    <source>
        <dbReference type="ARBA" id="ARBA00022741"/>
    </source>
</evidence>
<evidence type="ECO:0000256" key="3">
    <source>
        <dbReference type="ARBA" id="ARBA00022840"/>
    </source>
</evidence>
<keyword evidence="2" id="KW-0611">Plant defense</keyword>
<dbReference type="Proteomes" id="UP000298416">
    <property type="component" value="Unassembled WGS sequence"/>
</dbReference>
<feature type="domain" description="Disease resistance protein winged helix" evidence="6">
    <location>
        <begin position="199"/>
        <end position="266"/>
    </location>
</feature>
<evidence type="ECO:0000259" key="6">
    <source>
        <dbReference type="Pfam" id="PF23559"/>
    </source>
</evidence>
<accession>A0A8X8WFB5</accession>
<dbReference type="AlphaFoldDB" id="A0A8X8WFB5"/>
<evidence type="ECO:0000256" key="2">
    <source>
        <dbReference type="ARBA" id="ARBA00022821"/>
    </source>
</evidence>
<dbReference type="PANTHER" id="PTHR36766:SF70">
    <property type="entry name" value="DISEASE RESISTANCE PROTEIN RGA4"/>
    <property type="match status" value="1"/>
</dbReference>
<keyword evidence="1" id="KW-0547">Nucleotide-binding</keyword>
<reference evidence="7" key="1">
    <citation type="submission" date="2018-01" db="EMBL/GenBank/DDBJ databases">
        <authorList>
            <person name="Mao J.F."/>
        </authorList>
    </citation>
    <scope>NUCLEOTIDE SEQUENCE</scope>
    <source>
        <strain evidence="7">Huo1</strain>
        <tissue evidence="7">Leaf</tissue>
    </source>
</reference>
<dbReference type="SUPFAM" id="SSF52058">
    <property type="entry name" value="L domain-like"/>
    <property type="match status" value="1"/>
</dbReference>
<dbReference type="Gene3D" id="3.80.10.10">
    <property type="entry name" value="Ribonuclease Inhibitor"/>
    <property type="match status" value="1"/>
</dbReference>
<dbReference type="Pfam" id="PF00931">
    <property type="entry name" value="NB-ARC"/>
    <property type="match status" value="1"/>
</dbReference>
<evidence type="ECO:0000259" key="5">
    <source>
        <dbReference type="Pfam" id="PF00931"/>
    </source>
</evidence>
<dbReference type="InterPro" id="IPR002182">
    <property type="entry name" value="NB-ARC"/>
</dbReference>
<dbReference type="GO" id="GO:0006952">
    <property type="term" value="P:defense response"/>
    <property type="evidence" value="ECO:0007669"/>
    <property type="project" value="UniProtKB-KW"/>
</dbReference>
<dbReference type="EMBL" id="PNBA02000018">
    <property type="protein sequence ID" value="KAG6393655.1"/>
    <property type="molecule type" value="Genomic_DNA"/>
</dbReference>
<evidence type="ECO:0000313" key="7">
    <source>
        <dbReference type="EMBL" id="KAG6393655.1"/>
    </source>
</evidence>
<comment type="caution">
    <text evidence="7">The sequence shown here is derived from an EMBL/GenBank/DDBJ whole genome shotgun (WGS) entry which is preliminary data.</text>
</comment>
<organism evidence="7">
    <name type="scientific">Salvia splendens</name>
    <name type="common">Scarlet sage</name>
    <dbReference type="NCBI Taxonomy" id="180675"/>
    <lineage>
        <taxon>Eukaryota</taxon>
        <taxon>Viridiplantae</taxon>
        <taxon>Streptophyta</taxon>
        <taxon>Embryophyta</taxon>
        <taxon>Tracheophyta</taxon>
        <taxon>Spermatophyta</taxon>
        <taxon>Magnoliopsida</taxon>
        <taxon>eudicotyledons</taxon>
        <taxon>Gunneridae</taxon>
        <taxon>Pentapetalae</taxon>
        <taxon>asterids</taxon>
        <taxon>lamiids</taxon>
        <taxon>Lamiales</taxon>
        <taxon>Lamiaceae</taxon>
        <taxon>Nepetoideae</taxon>
        <taxon>Mentheae</taxon>
        <taxon>Salviinae</taxon>
        <taxon>Salvia</taxon>
        <taxon>Salvia subgen. Calosphace</taxon>
        <taxon>core Calosphace</taxon>
    </lineage>
</organism>
<dbReference type="Gene3D" id="3.40.50.300">
    <property type="entry name" value="P-loop containing nucleotide triphosphate hydrolases"/>
    <property type="match status" value="1"/>
</dbReference>
<dbReference type="InterPro" id="IPR027417">
    <property type="entry name" value="P-loop_NTPase"/>
</dbReference>
<gene>
    <name evidence="7" type="ORF">SASPL_147899</name>
</gene>
<name>A0A8X8WFB5_SALSN</name>
<evidence type="ECO:0008006" key="9">
    <source>
        <dbReference type="Google" id="ProtNLM"/>
    </source>
</evidence>
<feature type="signal peptide" evidence="4">
    <location>
        <begin position="1"/>
        <end position="16"/>
    </location>
</feature>
<keyword evidence="3" id="KW-0067">ATP-binding</keyword>
<sequence length="619" mass="70132">MTLVFQLAVFALIATSSILLISKILEELPFSDEVEVESNPDILENTSSDQVEDQSRRDFLKKTSFGQVDVGSRQDFEKKNSHDDIKVESRQDILKRLQKALKDKTYLLILDDVWNQDRPKWDNFINSLLGVTSVKGNAIVITTRNTEVASTMQSLHTYELKGLSHEDCRSIIKAKTFGKQDIPSEFEAIGRKIATRCQGRKIESQELIEYWMAEGFLEANGSGEMECLGDKFMKVLLHNSLLQVAERDDYGNVESCVMHDLVHDLACSISVSCNNTEGGSRVRYMIHDEESRIPKEVAKYLRTLLFEGNIYGNMFADFDGLHVLIIADDECRKLPSLIRKLIHLRKLDISSTRIKYLPDWIGELHQLQTLNGGARELRELPIGDKNGCKIDELGSLNGLKGKLEKLIIRDCPKLERVSDTGAQRSQGSFTCLKRLEICECKALLYFPCEMVGSSVEELELKNLSSLMNLWPRLSKLRITDVSQFMAILSSEALRIDVSMEGCMESVEGLLQRCNSRSLTHLELKGREARLIHCSILLHCSPPKVLCFPLAFETGWLSKIPLSALQLHPTTLIKFEDEMLCSFPPQRAWDCVDVITEDRKLPDNERSAGSSHIVILFDRV</sequence>
<dbReference type="Pfam" id="PF23559">
    <property type="entry name" value="WHD_DRP"/>
    <property type="match status" value="1"/>
</dbReference>